<dbReference type="InterPro" id="IPR050267">
    <property type="entry name" value="Anti-sigma-factor_SerPK"/>
</dbReference>
<protein>
    <submittedName>
        <fullName evidence="7">ATP-binding protein</fullName>
    </submittedName>
</protein>
<reference evidence="7" key="1">
    <citation type="submission" date="2022-06" db="EMBL/GenBank/DDBJ databases">
        <title>Aquibacillus sp. a new bacterium isolated from soil saline samples.</title>
        <authorList>
            <person name="Galisteo C."/>
            <person name="De La Haba R."/>
            <person name="Sanchez-Porro C."/>
            <person name="Ventosa A."/>
        </authorList>
    </citation>
    <scope>NUCLEOTIDE SEQUENCE</scope>
    <source>
        <strain evidence="7">3ASR75-11</strain>
    </source>
</reference>
<dbReference type="Gene3D" id="3.30.565.10">
    <property type="entry name" value="Histidine kinase-like ATPase, C-terminal domain"/>
    <property type="match status" value="1"/>
</dbReference>
<evidence type="ECO:0000313" key="7">
    <source>
        <dbReference type="EMBL" id="MDC3425880.1"/>
    </source>
</evidence>
<dbReference type="PANTHER" id="PTHR35526:SF3">
    <property type="entry name" value="ANTI-SIGMA-F FACTOR RSBW"/>
    <property type="match status" value="1"/>
</dbReference>
<name>A0A9X3WUJ8_9BACI</name>
<keyword evidence="5 7" id="KW-0067">ATP-binding</keyword>
<accession>A0A9X3WUJ8</accession>
<evidence type="ECO:0000256" key="4">
    <source>
        <dbReference type="ARBA" id="ARBA00022777"/>
    </source>
</evidence>
<dbReference type="SUPFAM" id="SSF55874">
    <property type="entry name" value="ATPase domain of HSP90 chaperone/DNA topoisomerase II/histidine kinase"/>
    <property type="match status" value="1"/>
</dbReference>
<dbReference type="CDD" id="cd16936">
    <property type="entry name" value="HATPase_RsbW-like"/>
    <property type="match status" value="1"/>
</dbReference>
<evidence type="ECO:0000259" key="6">
    <source>
        <dbReference type="Pfam" id="PF13581"/>
    </source>
</evidence>
<dbReference type="AlphaFoldDB" id="A0A9X3WUJ8"/>
<evidence type="ECO:0000313" key="8">
    <source>
        <dbReference type="Proteomes" id="UP001145050"/>
    </source>
</evidence>
<feature type="domain" description="Histidine kinase/HSP90-like ATPase" evidence="6">
    <location>
        <begin position="182"/>
        <end position="295"/>
    </location>
</feature>
<evidence type="ECO:0000256" key="2">
    <source>
        <dbReference type="ARBA" id="ARBA00022679"/>
    </source>
</evidence>
<keyword evidence="2" id="KW-0808">Transferase</keyword>
<keyword evidence="3" id="KW-0547">Nucleotide-binding</keyword>
<dbReference type="Pfam" id="PF13581">
    <property type="entry name" value="HATPase_c_2"/>
    <property type="match status" value="1"/>
</dbReference>
<evidence type="ECO:0000256" key="1">
    <source>
        <dbReference type="ARBA" id="ARBA00022527"/>
    </source>
</evidence>
<dbReference type="EMBL" id="JAMQKB010000023">
    <property type="protein sequence ID" value="MDC3425880.1"/>
    <property type="molecule type" value="Genomic_DNA"/>
</dbReference>
<dbReference type="PANTHER" id="PTHR35526">
    <property type="entry name" value="ANTI-SIGMA-F FACTOR RSBW-RELATED"/>
    <property type="match status" value="1"/>
</dbReference>
<dbReference type="GO" id="GO:0005524">
    <property type="term" value="F:ATP binding"/>
    <property type="evidence" value="ECO:0007669"/>
    <property type="project" value="UniProtKB-KW"/>
</dbReference>
<evidence type="ECO:0000256" key="3">
    <source>
        <dbReference type="ARBA" id="ARBA00022741"/>
    </source>
</evidence>
<sequence length="311" mass="35545">MKKLFSKFRHEQPLQEEQSPAISFPQLASFSSLQEVKKRATVGWIASRLAAMLEMNGVYKETLFYFAFMTQPLDETIDKESREILQLAESAVDWLEKNAVVEEEIKRLALSTSYHTNLSLVISEVQSEEDPQEDTSYKVWEVYRDVIYAATHGRFLLIDKQEIGRYKQGELLCEIEIKERKDIPKARELAQNVFDDMGLKRSKAMSYKLIISEAVTNILKHAEYGKMQIYKDEECIRMSVQDKGPGFSLKLLPQTTLMAGFSTKKSLGQGFTLMMKIAEQVVLETSSAGSTLILIVDGERDEINDQNEQQS</sequence>
<dbReference type="InterPro" id="IPR036890">
    <property type="entry name" value="HATPase_C_sf"/>
</dbReference>
<dbReference type="Proteomes" id="UP001145050">
    <property type="component" value="Unassembled WGS sequence"/>
</dbReference>
<keyword evidence="1" id="KW-0723">Serine/threonine-protein kinase</keyword>
<organism evidence="7 8">
    <name type="scientific">Terrihalobacillus insolitus</name>
    <dbReference type="NCBI Taxonomy" id="2950438"/>
    <lineage>
        <taxon>Bacteria</taxon>
        <taxon>Bacillati</taxon>
        <taxon>Bacillota</taxon>
        <taxon>Bacilli</taxon>
        <taxon>Bacillales</taxon>
        <taxon>Bacillaceae</taxon>
        <taxon>Terrihalobacillus</taxon>
    </lineage>
</organism>
<gene>
    <name evidence="7" type="ORF">NC797_15335</name>
</gene>
<keyword evidence="4" id="KW-0418">Kinase</keyword>
<dbReference type="InterPro" id="IPR003594">
    <property type="entry name" value="HATPase_dom"/>
</dbReference>
<keyword evidence="8" id="KW-1185">Reference proteome</keyword>
<comment type="caution">
    <text evidence="7">The sequence shown here is derived from an EMBL/GenBank/DDBJ whole genome shotgun (WGS) entry which is preliminary data.</text>
</comment>
<dbReference type="GO" id="GO:0004674">
    <property type="term" value="F:protein serine/threonine kinase activity"/>
    <property type="evidence" value="ECO:0007669"/>
    <property type="project" value="UniProtKB-KW"/>
</dbReference>
<evidence type="ECO:0000256" key="5">
    <source>
        <dbReference type="ARBA" id="ARBA00022840"/>
    </source>
</evidence>
<proteinExistence type="predicted"/>
<dbReference type="RefSeq" id="WP_272437699.1">
    <property type="nucleotide sequence ID" value="NZ_JAMQKB010000023.1"/>
</dbReference>